<dbReference type="STRING" id="1123491.SAMN02745782_03121"/>
<proteinExistence type="predicted"/>
<organism evidence="1 2">
    <name type="scientific">Vibrio cincinnatiensis DSM 19608</name>
    <dbReference type="NCBI Taxonomy" id="1123491"/>
    <lineage>
        <taxon>Bacteria</taxon>
        <taxon>Pseudomonadati</taxon>
        <taxon>Pseudomonadota</taxon>
        <taxon>Gammaproteobacteria</taxon>
        <taxon>Vibrionales</taxon>
        <taxon>Vibrionaceae</taxon>
        <taxon>Vibrio</taxon>
    </lineage>
</organism>
<keyword evidence="2" id="KW-1185">Reference proteome</keyword>
<sequence length="88" mass="9920">MNQSILFPDIQHWNEKLHVIEFPAQQGGALISCQISIQQLIQYSGQAINSPEQALAVFDTVRFDLEELAEALIEEEAFNQYGNVEVIS</sequence>
<dbReference type="RefSeq" id="WP_078927452.1">
    <property type="nucleotide sequence ID" value="NZ_FUXB01000021.1"/>
</dbReference>
<accession>A0A1T4SA81</accession>
<dbReference type="AlphaFoldDB" id="A0A1T4SA81"/>
<evidence type="ECO:0000313" key="2">
    <source>
        <dbReference type="Proteomes" id="UP000190834"/>
    </source>
</evidence>
<reference evidence="2" key="1">
    <citation type="submission" date="2017-02" db="EMBL/GenBank/DDBJ databases">
        <authorList>
            <person name="Varghese N."/>
            <person name="Submissions S."/>
        </authorList>
    </citation>
    <scope>NUCLEOTIDE SEQUENCE [LARGE SCALE GENOMIC DNA]</scope>
    <source>
        <strain evidence="2">DSM 19608</strain>
    </source>
</reference>
<dbReference type="InterPro" id="IPR009962">
    <property type="entry name" value="DUF1488"/>
</dbReference>
<dbReference type="EMBL" id="FUXB01000021">
    <property type="protein sequence ID" value="SKA25097.1"/>
    <property type="molecule type" value="Genomic_DNA"/>
</dbReference>
<dbReference type="SUPFAM" id="SSF160272">
    <property type="entry name" value="Shew3726-like"/>
    <property type="match status" value="1"/>
</dbReference>
<dbReference type="InterPro" id="IPR036692">
    <property type="entry name" value="Shew3726-like_sf"/>
</dbReference>
<dbReference type="GeneID" id="70584843"/>
<gene>
    <name evidence="1" type="ORF">SAMN02745782_03121</name>
</gene>
<dbReference type="Gene3D" id="3.30.160.140">
    <property type="entry name" value="Shew3726-like"/>
    <property type="match status" value="1"/>
</dbReference>
<name>A0A1T4SA81_VIBCI</name>
<dbReference type="Proteomes" id="UP000190834">
    <property type="component" value="Unassembled WGS sequence"/>
</dbReference>
<protein>
    <submittedName>
        <fullName evidence="1">Uncharacterized protein</fullName>
    </submittedName>
</protein>
<dbReference type="Pfam" id="PF07369">
    <property type="entry name" value="DUF1488"/>
    <property type="match status" value="1"/>
</dbReference>
<evidence type="ECO:0000313" key="1">
    <source>
        <dbReference type="EMBL" id="SKA25097.1"/>
    </source>
</evidence>